<sequence>MAFGKKKFAPPVGEWKRQETGGRYLTWEGPTTSAGRSAAPHRMASIGGGCPARSLSSGARAPSAGSFPAAGRGSHDRALVHARSHIYCYLPPRRGLRRWWWCSSANFILHLCDLDDDDADWPAFRESPAWTPSIGRNNYGSTVAGLRAPPPGGAE</sequence>
<organism evidence="2 3">
    <name type="scientific">Cymbomonas tetramitiformis</name>
    <dbReference type="NCBI Taxonomy" id="36881"/>
    <lineage>
        <taxon>Eukaryota</taxon>
        <taxon>Viridiplantae</taxon>
        <taxon>Chlorophyta</taxon>
        <taxon>Pyramimonadophyceae</taxon>
        <taxon>Pyramimonadales</taxon>
        <taxon>Pyramimonadaceae</taxon>
        <taxon>Cymbomonas</taxon>
    </lineage>
</organism>
<dbReference type="Proteomes" id="UP001190700">
    <property type="component" value="Unassembled WGS sequence"/>
</dbReference>
<reference evidence="2 3" key="1">
    <citation type="journal article" date="2015" name="Genome Biol. Evol.">
        <title>Comparative Genomics of a Bacterivorous Green Alga Reveals Evolutionary Causalities and Consequences of Phago-Mixotrophic Mode of Nutrition.</title>
        <authorList>
            <person name="Burns J.A."/>
            <person name="Paasch A."/>
            <person name="Narechania A."/>
            <person name="Kim E."/>
        </authorList>
    </citation>
    <scope>NUCLEOTIDE SEQUENCE [LARGE SCALE GENOMIC DNA]</scope>
    <source>
        <strain evidence="2 3">PLY_AMNH</strain>
    </source>
</reference>
<gene>
    <name evidence="2" type="ORF">CYMTET_28215</name>
</gene>
<comment type="caution">
    <text evidence="2">The sequence shown here is derived from an EMBL/GenBank/DDBJ whole genome shotgun (WGS) entry which is preliminary data.</text>
</comment>
<dbReference type="EMBL" id="LGRX02015843">
    <property type="protein sequence ID" value="KAK3262956.1"/>
    <property type="molecule type" value="Genomic_DNA"/>
</dbReference>
<accession>A0AAE0FPT3</accession>
<keyword evidence="3" id="KW-1185">Reference proteome</keyword>
<evidence type="ECO:0000256" key="1">
    <source>
        <dbReference type="SAM" id="MobiDB-lite"/>
    </source>
</evidence>
<proteinExistence type="predicted"/>
<dbReference type="AlphaFoldDB" id="A0AAE0FPT3"/>
<evidence type="ECO:0000313" key="3">
    <source>
        <dbReference type="Proteomes" id="UP001190700"/>
    </source>
</evidence>
<name>A0AAE0FPT3_9CHLO</name>
<evidence type="ECO:0000313" key="2">
    <source>
        <dbReference type="EMBL" id="KAK3262956.1"/>
    </source>
</evidence>
<feature type="region of interest" description="Disordered" evidence="1">
    <location>
        <begin position="20"/>
        <end position="73"/>
    </location>
</feature>
<protein>
    <submittedName>
        <fullName evidence="2">Uncharacterized protein</fullName>
    </submittedName>
</protein>